<keyword evidence="2" id="KW-0238">DNA-binding</keyword>
<gene>
    <name evidence="5" type="ORF">K8344_01040</name>
</gene>
<dbReference type="GO" id="GO:0005829">
    <property type="term" value="C:cytosol"/>
    <property type="evidence" value="ECO:0007669"/>
    <property type="project" value="TreeGrafter"/>
</dbReference>
<dbReference type="AlphaFoldDB" id="A0A9X1UBL2"/>
<reference evidence="5" key="1">
    <citation type="submission" date="2021-09" db="EMBL/GenBank/DDBJ databases">
        <title>Genome of Aequorivita sp. strain F64183.</title>
        <authorList>
            <person name="Wang Y."/>
        </authorList>
    </citation>
    <scope>NUCLEOTIDE SEQUENCE</scope>
    <source>
        <strain evidence="5">F64183</strain>
    </source>
</reference>
<organism evidence="5 6">
    <name type="scientific">Aequorivita xiaoshiensis</name>
    <dbReference type="NCBI Taxonomy" id="2874476"/>
    <lineage>
        <taxon>Bacteria</taxon>
        <taxon>Pseudomonadati</taxon>
        <taxon>Bacteroidota</taxon>
        <taxon>Flavobacteriia</taxon>
        <taxon>Flavobacteriales</taxon>
        <taxon>Flavobacteriaceae</taxon>
        <taxon>Aequorivita</taxon>
    </lineage>
</organism>
<evidence type="ECO:0000259" key="4">
    <source>
        <dbReference type="PROSITE" id="PS50943"/>
    </source>
</evidence>
<dbReference type="EMBL" id="JAIRBB010000001">
    <property type="protein sequence ID" value="MCG2429691.1"/>
    <property type="molecule type" value="Genomic_DNA"/>
</dbReference>
<keyword evidence="6" id="KW-1185">Reference proteome</keyword>
<dbReference type="PANTHER" id="PTHR46797:SF23">
    <property type="entry name" value="HTH-TYPE TRANSCRIPTIONAL REGULATOR SUTR"/>
    <property type="match status" value="1"/>
</dbReference>
<dbReference type="CDD" id="cd00093">
    <property type="entry name" value="HTH_XRE"/>
    <property type="match status" value="1"/>
</dbReference>
<dbReference type="Proteomes" id="UP001139462">
    <property type="component" value="Unassembled WGS sequence"/>
</dbReference>
<dbReference type="InterPro" id="IPR001387">
    <property type="entry name" value="Cro/C1-type_HTH"/>
</dbReference>
<keyword evidence="1" id="KW-0805">Transcription regulation</keyword>
<dbReference type="InterPro" id="IPR050807">
    <property type="entry name" value="TransReg_Diox_bact_type"/>
</dbReference>
<accession>A0A9X1UBL2</accession>
<evidence type="ECO:0000256" key="2">
    <source>
        <dbReference type="ARBA" id="ARBA00023125"/>
    </source>
</evidence>
<dbReference type="GO" id="GO:0003677">
    <property type="term" value="F:DNA binding"/>
    <property type="evidence" value="ECO:0007669"/>
    <property type="project" value="UniProtKB-KW"/>
</dbReference>
<dbReference type="SUPFAM" id="SSF47413">
    <property type="entry name" value="lambda repressor-like DNA-binding domains"/>
    <property type="match status" value="1"/>
</dbReference>
<dbReference type="InterPro" id="IPR010982">
    <property type="entry name" value="Lambda_DNA-bd_dom_sf"/>
</dbReference>
<feature type="domain" description="HTH cro/C1-type" evidence="4">
    <location>
        <begin position="9"/>
        <end position="63"/>
    </location>
</feature>
<dbReference type="SMART" id="SM00530">
    <property type="entry name" value="HTH_XRE"/>
    <property type="match status" value="1"/>
</dbReference>
<comment type="caution">
    <text evidence="5">The sequence shown here is derived from an EMBL/GenBank/DDBJ whole genome shotgun (WGS) entry which is preliminary data.</text>
</comment>
<evidence type="ECO:0000256" key="3">
    <source>
        <dbReference type="ARBA" id="ARBA00023163"/>
    </source>
</evidence>
<keyword evidence="3" id="KW-0804">Transcription</keyword>
<evidence type="ECO:0000313" key="6">
    <source>
        <dbReference type="Proteomes" id="UP001139462"/>
    </source>
</evidence>
<dbReference type="PANTHER" id="PTHR46797">
    <property type="entry name" value="HTH-TYPE TRANSCRIPTIONAL REGULATOR"/>
    <property type="match status" value="1"/>
</dbReference>
<sequence>MNNVIGNKIRKMRENLSISQDAMASELEVTQSNYGRLEKDDNRLNVPKLKKIAEVIVISVSFLFDEKNARIINQQHNETASAYNVETHVQADKEHINSLKEEIDFLRTFLKNA</sequence>
<evidence type="ECO:0000256" key="1">
    <source>
        <dbReference type="ARBA" id="ARBA00023015"/>
    </source>
</evidence>
<dbReference type="Gene3D" id="1.10.260.40">
    <property type="entry name" value="lambda repressor-like DNA-binding domains"/>
    <property type="match status" value="1"/>
</dbReference>
<name>A0A9X1UBL2_9FLAO</name>
<dbReference type="GO" id="GO:0003700">
    <property type="term" value="F:DNA-binding transcription factor activity"/>
    <property type="evidence" value="ECO:0007669"/>
    <property type="project" value="TreeGrafter"/>
</dbReference>
<evidence type="ECO:0000313" key="5">
    <source>
        <dbReference type="EMBL" id="MCG2429691.1"/>
    </source>
</evidence>
<protein>
    <submittedName>
        <fullName evidence="5">Helix-turn-helix domain-containing protein</fullName>
    </submittedName>
</protein>
<dbReference type="PROSITE" id="PS50943">
    <property type="entry name" value="HTH_CROC1"/>
    <property type="match status" value="1"/>
</dbReference>
<proteinExistence type="predicted"/>
<dbReference type="Pfam" id="PF01381">
    <property type="entry name" value="HTH_3"/>
    <property type="match status" value="1"/>
</dbReference>
<dbReference type="RefSeq" id="WP_262913365.1">
    <property type="nucleotide sequence ID" value="NZ_JAIRBB010000001.1"/>
</dbReference>